<keyword evidence="2" id="KW-1185">Reference proteome</keyword>
<comment type="caution">
    <text evidence="1">The sequence shown here is derived from an EMBL/GenBank/DDBJ whole genome shotgun (WGS) entry which is preliminary data.</text>
</comment>
<dbReference type="RefSeq" id="WP_379707922.1">
    <property type="nucleotide sequence ID" value="NZ_JBHSCZ010000001.1"/>
</dbReference>
<proteinExistence type="predicted"/>
<dbReference type="Proteomes" id="UP001595907">
    <property type="component" value="Unassembled WGS sequence"/>
</dbReference>
<protein>
    <recommendedName>
        <fullName evidence="3">Phage protein D</fullName>
    </recommendedName>
</protein>
<sequence length="329" mass="37315">MLELTCDITITSADQKNKWQFGFLHECVIVEDTDTLTDTCTIELPKKTKWERRAVGAGEDAPIKRGDAILVKLGYDGELKERFNGFVRSVDNKTPVKIICEDSMFKLKITTLKPKAFKNVKLSELIEYLLTGTNFKAKLIDKDVELGYYRITKNTVAEELNQLKKEYALKSHFRSYEGEQFLYVGFTYPFDSVNTQKFITGKNIVAEDFEYKRKDDLKVKVKATSVQKNNSKIELTVGDEDGEQVEIKVMSVDRATLLHMAEAALAAAKYEGLRGRLTTFGEPLLTKTDKCYIESADGNKGTYLSKKIEITFGQNGYRQIIDLGQIVSK</sequence>
<evidence type="ECO:0008006" key="3">
    <source>
        <dbReference type="Google" id="ProtNLM"/>
    </source>
</evidence>
<accession>A0ABV8QRV8</accession>
<organism evidence="1 2">
    <name type="scientific">Ferruginibacter yonginensis</name>
    <dbReference type="NCBI Taxonomy" id="1310416"/>
    <lineage>
        <taxon>Bacteria</taxon>
        <taxon>Pseudomonadati</taxon>
        <taxon>Bacteroidota</taxon>
        <taxon>Chitinophagia</taxon>
        <taxon>Chitinophagales</taxon>
        <taxon>Chitinophagaceae</taxon>
        <taxon>Ferruginibacter</taxon>
    </lineage>
</organism>
<evidence type="ECO:0000313" key="1">
    <source>
        <dbReference type="EMBL" id="MFC4262477.1"/>
    </source>
</evidence>
<dbReference type="EMBL" id="JBHSCZ010000001">
    <property type="protein sequence ID" value="MFC4262477.1"/>
    <property type="molecule type" value="Genomic_DNA"/>
</dbReference>
<reference evidence="2" key="1">
    <citation type="journal article" date="2019" name="Int. J. Syst. Evol. Microbiol.">
        <title>The Global Catalogue of Microorganisms (GCM) 10K type strain sequencing project: providing services to taxonomists for standard genome sequencing and annotation.</title>
        <authorList>
            <consortium name="The Broad Institute Genomics Platform"/>
            <consortium name="The Broad Institute Genome Sequencing Center for Infectious Disease"/>
            <person name="Wu L."/>
            <person name="Ma J."/>
        </authorList>
    </citation>
    <scope>NUCLEOTIDE SEQUENCE [LARGE SCALE GENOMIC DNA]</scope>
    <source>
        <strain evidence="2">CECT 8289</strain>
    </source>
</reference>
<evidence type="ECO:0000313" key="2">
    <source>
        <dbReference type="Proteomes" id="UP001595907"/>
    </source>
</evidence>
<gene>
    <name evidence="1" type="ORF">ACFOWM_06295</name>
</gene>
<name>A0ABV8QRV8_9BACT</name>